<dbReference type="EMBL" id="SGWQ01000007">
    <property type="protein sequence ID" value="RZS36522.1"/>
    <property type="molecule type" value="Genomic_DNA"/>
</dbReference>
<reference evidence="2 3" key="1">
    <citation type="submission" date="2019-02" db="EMBL/GenBank/DDBJ databases">
        <title>Genomic Encyclopedia of Type Strains, Phase IV (KMG-IV): sequencing the most valuable type-strain genomes for metagenomic binning, comparative biology and taxonomic classification.</title>
        <authorList>
            <person name="Goeker M."/>
        </authorList>
    </citation>
    <scope>NUCLEOTIDE SEQUENCE [LARGE SCALE GENOMIC DNA]</scope>
    <source>
        <strain evidence="2 3">DSM 101727</strain>
    </source>
</reference>
<comment type="caution">
    <text evidence="2">The sequence shown here is derived from an EMBL/GenBank/DDBJ whole genome shotgun (WGS) entry which is preliminary data.</text>
</comment>
<accession>A0A4Q7KMT5</accession>
<dbReference type="RefSeq" id="WP_130346006.1">
    <property type="nucleotide sequence ID" value="NZ_SGWQ01000007.1"/>
</dbReference>
<feature type="region of interest" description="Disordered" evidence="1">
    <location>
        <begin position="61"/>
        <end position="82"/>
    </location>
</feature>
<gene>
    <name evidence="2" type="ORF">EV193_107203</name>
</gene>
<evidence type="ECO:0000313" key="2">
    <source>
        <dbReference type="EMBL" id="RZS36522.1"/>
    </source>
</evidence>
<proteinExistence type="predicted"/>
<dbReference type="Proteomes" id="UP000294257">
    <property type="component" value="Unassembled WGS sequence"/>
</dbReference>
<name>A0A4Q7KMT5_9PSEU</name>
<organism evidence="2 3">
    <name type="scientific">Herbihabitans rhizosphaerae</name>
    <dbReference type="NCBI Taxonomy" id="1872711"/>
    <lineage>
        <taxon>Bacteria</taxon>
        <taxon>Bacillati</taxon>
        <taxon>Actinomycetota</taxon>
        <taxon>Actinomycetes</taxon>
        <taxon>Pseudonocardiales</taxon>
        <taxon>Pseudonocardiaceae</taxon>
        <taxon>Herbihabitans</taxon>
    </lineage>
</organism>
<evidence type="ECO:0000313" key="3">
    <source>
        <dbReference type="Proteomes" id="UP000294257"/>
    </source>
</evidence>
<evidence type="ECO:0000256" key="1">
    <source>
        <dbReference type="SAM" id="MobiDB-lite"/>
    </source>
</evidence>
<dbReference type="AlphaFoldDB" id="A0A4Q7KMT5"/>
<sequence length="82" mass="8812">MTAALFALIVVALAVLAIERNHARQPRPLPRMYGSNDIDDRDVARAFADLSAASAHDLVGAQGISRPSRPSNMPSISIRHGH</sequence>
<protein>
    <submittedName>
        <fullName evidence="2">Uncharacterized protein</fullName>
    </submittedName>
</protein>
<keyword evidence="3" id="KW-1185">Reference proteome</keyword>